<accession>K0KUE6</accession>
<evidence type="ECO:0000256" key="1">
    <source>
        <dbReference type="PROSITE-ProRule" id="PRU00042"/>
    </source>
</evidence>
<dbReference type="PROSITE" id="PS50157">
    <property type="entry name" value="ZINC_FINGER_C2H2_2"/>
    <property type="match status" value="1"/>
</dbReference>
<comment type="caution">
    <text evidence="4">The sequence shown here is derived from an EMBL/GenBank/DDBJ whole genome shotgun (WGS) entry which is preliminary data.</text>
</comment>
<reference evidence="4 5" key="1">
    <citation type="journal article" date="2012" name="Eukaryot. Cell">
        <title>Draft genome sequence of Wickerhamomyces ciferrii NRRL Y-1031 F-60-10.</title>
        <authorList>
            <person name="Schneider J."/>
            <person name="Andrea H."/>
            <person name="Blom J."/>
            <person name="Jaenicke S."/>
            <person name="Ruckert C."/>
            <person name="Schorsch C."/>
            <person name="Szczepanowski R."/>
            <person name="Farwick M."/>
            <person name="Goesmann A."/>
            <person name="Puhler A."/>
            <person name="Schaffer S."/>
            <person name="Tauch A."/>
            <person name="Kohler T."/>
            <person name="Brinkrolf K."/>
        </authorList>
    </citation>
    <scope>NUCLEOTIDE SEQUENCE [LARGE SCALE GENOMIC DNA]</scope>
    <source>
        <strain evidence="5">ATCC 14091 / BCRC 22168 / CBS 111 / JCM 3599 / NBRC 0793 / NRRL Y-1031 F-60-10</strain>
    </source>
</reference>
<keyword evidence="1" id="KW-0863">Zinc-finger</keyword>
<dbReference type="Proteomes" id="UP000009328">
    <property type="component" value="Unassembled WGS sequence"/>
</dbReference>
<feature type="domain" description="C2H2-type" evidence="3">
    <location>
        <begin position="95"/>
        <end position="125"/>
    </location>
</feature>
<dbReference type="HOGENOM" id="CLU_853115_0_0_1"/>
<name>K0KUE6_WICCF</name>
<protein>
    <submittedName>
        <fullName evidence="4">Midasin</fullName>
    </submittedName>
</protein>
<feature type="compositionally biased region" description="Basic and acidic residues" evidence="2">
    <location>
        <begin position="33"/>
        <end position="51"/>
    </location>
</feature>
<keyword evidence="5" id="KW-1185">Reference proteome</keyword>
<evidence type="ECO:0000313" key="4">
    <source>
        <dbReference type="EMBL" id="CCH45622.1"/>
    </source>
</evidence>
<proteinExistence type="predicted"/>
<dbReference type="GO" id="GO:0008270">
    <property type="term" value="F:zinc ion binding"/>
    <property type="evidence" value="ECO:0007669"/>
    <property type="project" value="UniProtKB-KW"/>
</dbReference>
<dbReference type="STRING" id="1206466.K0KUE6"/>
<dbReference type="InterPro" id="IPR013087">
    <property type="entry name" value="Znf_C2H2_type"/>
</dbReference>
<feature type="region of interest" description="Disordered" evidence="2">
    <location>
        <begin position="1"/>
        <end position="87"/>
    </location>
</feature>
<feature type="compositionally biased region" description="Acidic residues" evidence="2">
    <location>
        <begin position="68"/>
        <end position="87"/>
    </location>
</feature>
<dbReference type="AlphaFoldDB" id="K0KUE6"/>
<dbReference type="InParanoid" id="K0KUE6"/>
<dbReference type="EMBL" id="CAIF01000203">
    <property type="protein sequence ID" value="CCH45622.1"/>
    <property type="molecule type" value="Genomic_DNA"/>
</dbReference>
<keyword evidence="1" id="KW-0862">Zinc</keyword>
<keyword evidence="1" id="KW-0479">Metal-binding</keyword>
<sequence>MDVSALTNHDDTSNGNQLGKQVDQGIGSLVNKENIDKKEGELPKNDDKNGNESDSTLSDVDSIKPNNDDDGDLTDFEISDDDDDDDNNNVDSKKLSCIIPDCSQNFNKSDLLSTHIKETHPNASNLSIQSPYWIKFLKNFQEKNNKNSSLGENELIDIEKSLERYSTFNNQQDFQDSLINDSKIVNFNDIHNIEFIDLIEQTPKRQKNSLTDINSNLQKSFTKDDEDFKSYISNITKNSFQNLESTSNDLPPNEEIDSIENIDDLKNLYDSLKRKYTWSLEVEQLITNDLINLKKTHENQWNKNQILLNGHIELEIDENQSLYQMK</sequence>
<dbReference type="PROSITE" id="PS00028">
    <property type="entry name" value="ZINC_FINGER_C2H2_1"/>
    <property type="match status" value="1"/>
</dbReference>
<organism evidence="4 5">
    <name type="scientific">Wickerhamomyces ciferrii (strain ATCC 14091 / BCRC 22168 / CBS 111 / JCM 3599 / NBRC 0793 / NRRL Y-1031 F-60-10)</name>
    <name type="common">Yeast</name>
    <name type="synonym">Pichia ciferrii</name>
    <dbReference type="NCBI Taxonomy" id="1206466"/>
    <lineage>
        <taxon>Eukaryota</taxon>
        <taxon>Fungi</taxon>
        <taxon>Dikarya</taxon>
        <taxon>Ascomycota</taxon>
        <taxon>Saccharomycotina</taxon>
        <taxon>Saccharomycetes</taxon>
        <taxon>Phaffomycetales</taxon>
        <taxon>Wickerhamomycetaceae</taxon>
        <taxon>Wickerhamomyces</taxon>
    </lineage>
</organism>
<evidence type="ECO:0000259" key="3">
    <source>
        <dbReference type="PROSITE" id="PS50157"/>
    </source>
</evidence>
<evidence type="ECO:0000313" key="5">
    <source>
        <dbReference type="Proteomes" id="UP000009328"/>
    </source>
</evidence>
<gene>
    <name evidence="4" type="primary">MDN13</name>
    <name evidence="4" type="ORF">BN7_5205</name>
</gene>
<evidence type="ECO:0000256" key="2">
    <source>
        <dbReference type="SAM" id="MobiDB-lite"/>
    </source>
</evidence>